<keyword evidence="1" id="KW-0472">Membrane</keyword>
<proteinExistence type="predicted"/>
<gene>
    <name evidence="4" type="ORF">SAMN06264365_101482</name>
</gene>
<feature type="transmembrane region" description="Helical" evidence="1">
    <location>
        <begin position="271"/>
        <end position="295"/>
    </location>
</feature>
<reference evidence="4 5" key="1">
    <citation type="submission" date="2017-06" db="EMBL/GenBank/DDBJ databases">
        <authorList>
            <person name="Kim H.J."/>
            <person name="Triplett B.A."/>
        </authorList>
    </citation>
    <scope>NUCLEOTIDE SEQUENCE [LARGE SCALE GENOMIC DNA]</scope>
    <source>
        <strain evidence="4 5">DSM 43151</strain>
    </source>
</reference>
<feature type="transmembrane region" description="Helical" evidence="1">
    <location>
        <begin position="330"/>
        <end position="348"/>
    </location>
</feature>
<dbReference type="Proteomes" id="UP000198415">
    <property type="component" value="Unassembled WGS sequence"/>
</dbReference>
<dbReference type="PANTHER" id="PTHR23028:SF53">
    <property type="entry name" value="ACYL_TRANSF_3 DOMAIN-CONTAINING PROTEIN"/>
    <property type="match status" value="1"/>
</dbReference>
<feature type="transmembrane region" description="Helical" evidence="1">
    <location>
        <begin position="41"/>
        <end position="57"/>
    </location>
</feature>
<evidence type="ECO:0000313" key="5">
    <source>
        <dbReference type="Proteomes" id="UP000198415"/>
    </source>
</evidence>
<dbReference type="GO" id="GO:0016020">
    <property type="term" value="C:membrane"/>
    <property type="evidence" value="ECO:0007669"/>
    <property type="project" value="TreeGrafter"/>
</dbReference>
<evidence type="ECO:0000259" key="2">
    <source>
        <dbReference type="Pfam" id="PF01757"/>
    </source>
</evidence>
<keyword evidence="4" id="KW-0808">Transferase</keyword>
<dbReference type="InterPro" id="IPR002656">
    <property type="entry name" value="Acyl_transf_3_dom"/>
</dbReference>
<accession>A0A238V1Q3</accession>
<feature type="transmembrane region" description="Helical" evidence="1">
    <location>
        <begin position="192"/>
        <end position="208"/>
    </location>
</feature>
<keyword evidence="4" id="KW-0012">Acyltransferase</keyword>
<dbReference type="InterPro" id="IPR050879">
    <property type="entry name" value="Acyltransferase_3"/>
</dbReference>
<feature type="transmembrane region" description="Helical" evidence="1">
    <location>
        <begin position="214"/>
        <end position="236"/>
    </location>
</feature>
<feature type="transmembrane region" description="Helical" evidence="1">
    <location>
        <begin position="167"/>
        <end position="185"/>
    </location>
</feature>
<keyword evidence="1" id="KW-1133">Transmembrane helix</keyword>
<feature type="transmembrane region" description="Helical" evidence="1">
    <location>
        <begin position="307"/>
        <end position="324"/>
    </location>
</feature>
<dbReference type="EMBL" id="FZNR01000001">
    <property type="protein sequence ID" value="SNR27947.1"/>
    <property type="molecule type" value="Genomic_DNA"/>
</dbReference>
<feature type="transmembrane region" description="Helical" evidence="1">
    <location>
        <begin position="248"/>
        <end position="265"/>
    </location>
</feature>
<feature type="transmembrane region" description="Helical" evidence="1">
    <location>
        <begin position="63"/>
        <end position="83"/>
    </location>
</feature>
<feature type="transmembrane region" description="Helical" evidence="1">
    <location>
        <begin position="368"/>
        <end position="389"/>
    </location>
</feature>
<dbReference type="GO" id="GO:0009103">
    <property type="term" value="P:lipopolysaccharide biosynthetic process"/>
    <property type="evidence" value="ECO:0007669"/>
    <property type="project" value="TreeGrafter"/>
</dbReference>
<evidence type="ECO:0000259" key="3">
    <source>
        <dbReference type="Pfam" id="PF19040"/>
    </source>
</evidence>
<protein>
    <submittedName>
        <fullName evidence="4">Peptidoglycan/LPS O-acetylase OafA/YrhL, contains acyltransferase and SGNH-hydrolase domains</fullName>
    </submittedName>
</protein>
<evidence type="ECO:0000256" key="1">
    <source>
        <dbReference type="SAM" id="Phobius"/>
    </source>
</evidence>
<feature type="domain" description="Acyltransferase 3" evidence="2">
    <location>
        <begin position="38"/>
        <end position="348"/>
    </location>
</feature>
<dbReference type="InterPro" id="IPR043968">
    <property type="entry name" value="SGNH"/>
</dbReference>
<dbReference type="GO" id="GO:0016747">
    <property type="term" value="F:acyltransferase activity, transferring groups other than amino-acyl groups"/>
    <property type="evidence" value="ECO:0007669"/>
    <property type="project" value="InterPro"/>
</dbReference>
<name>A0A238V1Q3_9ACTN</name>
<keyword evidence="4" id="KW-0378">Hydrolase</keyword>
<evidence type="ECO:0000313" key="4">
    <source>
        <dbReference type="EMBL" id="SNR27947.1"/>
    </source>
</evidence>
<dbReference type="AlphaFoldDB" id="A0A238V1Q3"/>
<feature type="transmembrane region" description="Helical" evidence="1">
    <location>
        <begin position="104"/>
        <end position="123"/>
    </location>
</feature>
<sequence length="690" mass="74164">MATRPPERGCDASDRPITCARRGAFKNGVSLPPNFRSDVEGLRAVAVLLVVLGHAGVPFAAGGYVGVDVFFVISGFLITSLLLREAAGGRISIRRFYARRALRLLPAAALVLVSTLIAARFWLPSIRMGELARDALSATGYVANLRFASTGTDYLNADAPPSPFQHFWSLAVEEQFYLVWPLLLLLPKRKHLLIGLVAASFVAGVLETERSVSWAYFGPHTRAWELGVGALLALFAGRLQSVPGLRNGWLGGAGLVTILTAALCFDDSTRYPGFAALLPVAGAAAVLAGGLRPLGARPLQFVGRLSYGWYLWHWPVLLIGPGALGVDPSLPLALVLSVAALGLAWVTYHLVENPLRHNRRLRVRPAQALGLGAGLSGAVAATAVAIALLPHPVPAGAAIRDLRTATLHAADPYEVIAHAVRAGRTARSLPANLTPQLSEVNADKAQVWADGCHVESPAKVAPTGCLYGDLNSRTTVALFGDSHAAQWFPALERVAIKRHWRLVSLSKSSCSAADLRLWHGGQKREYTECALFRKSALARFRTLKPSLVVIGSSFNYRPVDTSTPEQPQWEAAWRRTFAAFTGMGTRVALITDTPYLAERAPNCVARQARLQRINRCGKSAETALRGPAQRAAIAQITDPKVTVIDPVPWLCTSFCPPVIGNVLAYRDSNHLTTTYVETVAPLLDAALPKP</sequence>
<organism evidence="4 5">
    <name type="scientific">Actinoplanes regularis</name>
    <dbReference type="NCBI Taxonomy" id="52697"/>
    <lineage>
        <taxon>Bacteria</taxon>
        <taxon>Bacillati</taxon>
        <taxon>Actinomycetota</taxon>
        <taxon>Actinomycetes</taxon>
        <taxon>Micromonosporales</taxon>
        <taxon>Micromonosporaceae</taxon>
        <taxon>Actinoplanes</taxon>
    </lineage>
</organism>
<keyword evidence="1" id="KW-0812">Transmembrane</keyword>
<dbReference type="Pfam" id="PF19040">
    <property type="entry name" value="SGNH"/>
    <property type="match status" value="1"/>
</dbReference>
<dbReference type="PANTHER" id="PTHR23028">
    <property type="entry name" value="ACETYLTRANSFERASE"/>
    <property type="match status" value="1"/>
</dbReference>
<feature type="domain" description="SGNH" evidence="3">
    <location>
        <begin position="452"/>
        <end position="684"/>
    </location>
</feature>
<keyword evidence="5" id="KW-1185">Reference proteome</keyword>
<dbReference type="GO" id="GO:0016787">
    <property type="term" value="F:hydrolase activity"/>
    <property type="evidence" value="ECO:0007669"/>
    <property type="project" value="UniProtKB-KW"/>
</dbReference>
<dbReference type="Pfam" id="PF01757">
    <property type="entry name" value="Acyl_transf_3"/>
    <property type="match status" value="1"/>
</dbReference>